<feature type="domain" description="Transposase IS66 central" evidence="1">
    <location>
        <begin position="62"/>
        <end position="177"/>
    </location>
</feature>
<organism evidence="2 3">
    <name type="scientific">Candidatus Roizmanbacteria bacterium CG_4_8_14_3_um_filter_36_10</name>
    <dbReference type="NCBI Taxonomy" id="1974834"/>
    <lineage>
        <taxon>Bacteria</taxon>
        <taxon>Candidatus Roizmaniibacteriota</taxon>
    </lineage>
</organism>
<evidence type="ECO:0000313" key="2">
    <source>
        <dbReference type="EMBL" id="PJC81997.1"/>
    </source>
</evidence>
<reference evidence="3" key="1">
    <citation type="submission" date="2017-09" db="EMBL/GenBank/DDBJ databases">
        <title>Depth-based differentiation of microbial function through sediment-hosted aquifers and enrichment of novel symbionts in the deep terrestrial subsurface.</title>
        <authorList>
            <person name="Probst A.J."/>
            <person name="Ladd B."/>
            <person name="Jarett J.K."/>
            <person name="Geller-Mcgrath D.E."/>
            <person name="Sieber C.M.K."/>
            <person name="Emerson J.B."/>
            <person name="Anantharaman K."/>
            <person name="Thomas B.C."/>
            <person name="Malmstrom R."/>
            <person name="Stieglmeier M."/>
            <person name="Klingl A."/>
            <person name="Woyke T."/>
            <person name="Ryan C.M."/>
            <person name="Banfield J.F."/>
        </authorList>
    </citation>
    <scope>NUCLEOTIDE SEQUENCE [LARGE SCALE GENOMIC DNA]</scope>
</reference>
<dbReference type="InterPro" id="IPR004291">
    <property type="entry name" value="Transposase_IS66_central"/>
</dbReference>
<dbReference type="Pfam" id="PF03050">
    <property type="entry name" value="DDE_Tnp_IS66"/>
    <property type="match status" value="1"/>
</dbReference>
<dbReference type="Proteomes" id="UP000229370">
    <property type="component" value="Unassembled WGS sequence"/>
</dbReference>
<proteinExistence type="predicted"/>
<accession>A0A2M8GN43</accession>
<comment type="caution">
    <text evidence="2">The sequence shown here is derived from an EMBL/GenBank/DDBJ whole genome shotgun (WGS) entry which is preliminary data.</text>
</comment>
<dbReference type="EMBL" id="PFQK01000033">
    <property type="protein sequence ID" value="PJC81997.1"/>
    <property type="molecule type" value="Genomic_DNA"/>
</dbReference>
<protein>
    <recommendedName>
        <fullName evidence="1">Transposase IS66 central domain-containing protein</fullName>
    </recommendedName>
</protein>
<sequence>MIYRGVTHKINLYWSYHLSESYWAIEKDFNHLNTILKNNPPEGVISDWKGAIVSAVNVFLPPIPHQRCLSHVQRQLMTFLSLRSPIAATRELRLVAKMVTKINSYEEKDLWVKAINKWILKYDFLLKEKTKGVDTKKKWWYTHGNLRRAVKLLTFDEKHLFAYLNYPYLPKTNNSIEGTNSQIKTKLSNHRGMKSPQQAAFIFWLLTFRRIKNRKDLRQLWDRLKPKIFRF</sequence>
<name>A0A2M8GN43_9BACT</name>
<evidence type="ECO:0000313" key="3">
    <source>
        <dbReference type="Proteomes" id="UP000229370"/>
    </source>
</evidence>
<evidence type="ECO:0000259" key="1">
    <source>
        <dbReference type="Pfam" id="PF03050"/>
    </source>
</evidence>
<gene>
    <name evidence="2" type="ORF">CO007_01775</name>
</gene>
<dbReference type="AlphaFoldDB" id="A0A2M8GN43"/>